<dbReference type="OrthoDB" id="9781621at2"/>
<dbReference type="AlphaFoldDB" id="F8L737"/>
<evidence type="ECO:0000256" key="1">
    <source>
        <dbReference type="ARBA" id="ARBA00001974"/>
    </source>
</evidence>
<dbReference type="eggNOG" id="COG1252">
    <property type="taxonomic scope" value="Bacteria"/>
</dbReference>
<dbReference type="KEGG" id="sng:SNE_A06750"/>
<proteinExistence type="inferred from homology"/>
<dbReference type="eggNOG" id="COG0664">
    <property type="taxonomic scope" value="Bacteria"/>
</dbReference>
<dbReference type="GO" id="GO:0003955">
    <property type="term" value="F:NAD(P)H dehydrogenase (quinone) activity"/>
    <property type="evidence" value="ECO:0007669"/>
    <property type="project" value="TreeGrafter"/>
</dbReference>
<accession>F8L737</accession>
<dbReference type="Pfam" id="PF22366">
    <property type="entry name" value="NDH2_C"/>
    <property type="match status" value="1"/>
</dbReference>
<dbReference type="InterPro" id="IPR036188">
    <property type="entry name" value="FAD/NAD-bd_sf"/>
</dbReference>
<keyword evidence="4" id="KW-0274">FAD</keyword>
<dbReference type="PROSITE" id="PS50042">
    <property type="entry name" value="CNMP_BINDING_3"/>
    <property type="match status" value="1"/>
</dbReference>
<dbReference type="InterPro" id="IPR018490">
    <property type="entry name" value="cNMP-bd_dom_sf"/>
</dbReference>
<organism evidence="7 8">
    <name type="scientific">Simkania negevensis (strain ATCC VR-1471 / DSM 27360 / Z)</name>
    <dbReference type="NCBI Taxonomy" id="331113"/>
    <lineage>
        <taxon>Bacteria</taxon>
        <taxon>Pseudomonadati</taxon>
        <taxon>Chlamydiota</taxon>
        <taxon>Chlamydiia</taxon>
        <taxon>Parachlamydiales</taxon>
        <taxon>Simkaniaceae</taxon>
        <taxon>Simkania</taxon>
    </lineage>
</organism>
<dbReference type="Pfam" id="PF00027">
    <property type="entry name" value="cNMP_binding"/>
    <property type="match status" value="1"/>
</dbReference>
<evidence type="ECO:0000256" key="3">
    <source>
        <dbReference type="ARBA" id="ARBA00022630"/>
    </source>
</evidence>
<dbReference type="RefSeq" id="WP_013943019.1">
    <property type="nucleotide sequence ID" value="NC_015713.1"/>
</dbReference>
<keyword evidence="3" id="KW-0285">Flavoprotein</keyword>
<dbReference type="PANTHER" id="PTHR42913:SF3">
    <property type="entry name" value="64 KDA MITOCHONDRIAL NADH DEHYDROGENASE (EUROFUNG)"/>
    <property type="match status" value="1"/>
</dbReference>
<comment type="similarity">
    <text evidence="2">Belongs to the NADH dehydrogenase family.</text>
</comment>
<evidence type="ECO:0000313" key="7">
    <source>
        <dbReference type="EMBL" id="CCB88552.1"/>
    </source>
</evidence>
<name>F8L737_SIMNZ</name>
<dbReference type="HOGENOM" id="CLU_021377_7_1_0"/>
<dbReference type="InterPro" id="IPR014710">
    <property type="entry name" value="RmlC-like_jellyroll"/>
</dbReference>
<dbReference type="Gene3D" id="2.60.120.10">
    <property type="entry name" value="Jelly Rolls"/>
    <property type="match status" value="1"/>
</dbReference>
<evidence type="ECO:0000256" key="4">
    <source>
        <dbReference type="ARBA" id="ARBA00022827"/>
    </source>
</evidence>
<dbReference type="InterPro" id="IPR000595">
    <property type="entry name" value="cNMP-bd_dom"/>
</dbReference>
<dbReference type="PANTHER" id="PTHR42913">
    <property type="entry name" value="APOPTOSIS-INDUCING FACTOR 1"/>
    <property type="match status" value="1"/>
</dbReference>
<dbReference type="SMART" id="SM00100">
    <property type="entry name" value="cNMP"/>
    <property type="match status" value="1"/>
</dbReference>
<keyword evidence="5" id="KW-0560">Oxidoreductase</keyword>
<evidence type="ECO:0000313" key="8">
    <source>
        <dbReference type="Proteomes" id="UP000000496"/>
    </source>
</evidence>
<dbReference type="SUPFAM" id="SSF51206">
    <property type="entry name" value="cAMP-binding domain-like"/>
    <property type="match status" value="1"/>
</dbReference>
<dbReference type="GO" id="GO:0019646">
    <property type="term" value="P:aerobic electron transport chain"/>
    <property type="evidence" value="ECO:0007669"/>
    <property type="project" value="TreeGrafter"/>
</dbReference>
<sequence>MKKRIVILGGGFGGAYTAMHLQKFLKKQDDFEITLVNRENYFVFQPMLAEVVGGSLGLLDTINPLRKLLPKTTLYVREIEAIDIEGKKIFLAPKFTHKSVEVPYDHLVIALGNVTDFKGMSGLHEHALPFKNLADSITIRNQVIDVIEAASSEKDPHLRRQLLTFVVGGGGFSGTEVVAEVNDFARKLAKQYKTIDCNEIKVVLAHSKDRLMERELSPSLGEYAGKLLKRRGVDIRFNVHLIAATPEEAVLDSGERIASKTIISTVPSSPNPLIEGLALKTVKGKITVDANMLAEGRNDVWALGDCAAIPNLEAGGICPPTAQFAIRQAKVLAHNIVASIRNKQKKEFRFKALGMMGALGHHSAVAELFGKFKFSGICAWFLWRLIYWMKLPGVDRKVKVALSWILDTMVPIEAVQMKAAPSQGIAQLHFESGETIFHEGDVGDYLYIIVNGQVEVFNTIEGKENLIAKLGKGEYFGEMALLNQRSRLATVRCLTSVDVLALRKSDFGILISNFAELRQNFEQTDKERRQHIQ</sequence>
<dbReference type="SUPFAM" id="SSF51905">
    <property type="entry name" value="FAD/NAD(P)-binding domain"/>
    <property type="match status" value="2"/>
</dbReference>
<dbReference type="STRING" id="331113.SNE_A06750"/>
<dbReference type="InterPro" id="IPR023753">
    <property type="entry name" value="FAD/NAD-binding_dom"/>
</dbReference>
<dbReference type="EMBL" id="FR872582">
    <property type="protein sequence ID" value="CCB88552.1"/>
    <property type="molecule type" value="Genomic_DNA"/>
</dbReference>
<reference key="1">
    <citation type="journal article" date="2011" name="Mol. Biol. Evol.">
        <title>Unity in variety -- the pan-genome of the Chlamydiae.</title>
        <authorList>
            <person name="Collingro A."/>
            <person name="Tischler P."/>
            <person name="Weinmaier T."/>
            <person name="Penz T."/>
            <person name="Heinz E."/>
            <person name="Brunham R.C."/>
            <person name="Read T.D."/>
            <person name="Bavoil P.M."/>
            <person name="Sachse K."/>
            <person name="Kahane S."/>
            <person name="Friedman M.G."/>
            <person name="Rattei T."/>
            <person name="Myers G.S.A."/>
            <person name="Horn M."/>
        </authorList>
    </citation>
    <scope>NUCLEOTIDE SEQUENCE</scope>
    <source>
        <strain>Z</strain>
    </source>
</reference>
<gene>
    <name evidence="7" type="ordered locus">SNE_A06750</name>
</gene>
<dbReference type="Pfam" id="PF07992">
    <property type="entry name" value="Pyr_redox_2"/>
    <property type="match status" value="1"/>
</dbReference>
<evidence type="ECO:0000256" key="2">
    <source>
        <dbReference type="ARBA" id="ARBA00005272"/>
    </source>
</evidence>
<feature type="domain" description="Cyclic nucleotide-binding" evidence="6">
    <location>
        <begin position="429"/>
        <end position="528"/>
    </location>
</feature>
<dbReference type="CDD" id="cd00038">
    <property type="entry name" value="CAP_ED"/>
    <property type="match status" value="1"/>
</dbReference>
<dbReference type="InterPro" id="IPR054585">
    <property type="entry name" value="NDH2-like_C"/>
</dbReference>
<keyword evidence="8" id="KW-1185">Reference proteome</keyword>
<comment type="cofactor">
    <cofactor evidence="1">
        <name>FAD</name>
        <dbReference type="ChEBI" id="CHEBI:57692"/>
    </cofactor>
</comment>
<reference evidence="7" key="2">
    <citation type="journal article" date="2011" name="Mol. Biol. Evol.">
        <title>Unity in variety--the pan-genome of the Chlamydiae.</title>
        <authorList>
            <person name="Collingro A."/>
            <person name="Tischler P."/>
            <person name="Weinmaier T."/>
            <person name="Penz T."/>
            <person name="Heinz E."/>
            <person name="Brunham R.C."/>
            <person name="Read T.D."/>
            <person name="Bavoil P.M."/>
            <person name="Sachse K."/>
            <person name="Kahane S."/>
            <person name="Friedman M.G."/>
            <person name="Rattei T."/>
            <person name="Myers G.S."/>
            <person name="Horn M."/>
        </authorList>
    </citation>
    <scope>NUCLEOTIDE SEQUENCE [LARGE SCALE GENOMIC DNA]</scope>
    <source>
        <strain evidence="7">Z</strain>
    </source>
</reference>
<protein>
    <submittedName>
        <fullName evidence="7">Cyclic nucleotide-binding domain protein</fullName>
    </submittedName>
</protein>
<evidence type="ECO:0000259" key="6">
    <source>
        <dbReference type="PROSITE" id="PS50042"/>
    </source>
</evidence>
<dbReference type="InterPro" id="IPR051169">
    <property type="entry name" value="NADH-Q_oxidoreductase"/>
</dbReference>
<evidence type="ECO:0000256" key="5">
    <source>
        <dbReference type="ARBA" id="ARBA00023002"/>
    </source>
</evidence>
<dbReference type="Gene3D" id="3.50.50.100">
    <property type="match status" value="1"/>
</dbReference>
<dbReference type="Proteomes" id="UP000000496">
    <property type="component" value="Chromosome gsn.131"/>
</dbReference>
<dbReference type="PRINTS" id="PR00103">
    <property type="entry name" value="CAMPKINASE"/>
</dbReference>